<evidence type="ECO:0000313" key="2">
    <source>
        <dbReference type="Proteomes" id="UP001209878"/>
    </source>
</evidence>
<gene>
    <name evidence="1" type="ORF">NP493_595g01036</name>
</gene>
<sequence>MSKQKDERKTRHWHMIDFIIIWCRDKMDIHNIRAMRGANCRTVHQILRSKLAFRIRQKHNRQGTSKPTNFNTAKLSTITHRERFEQEMYIALDQWEEKESFNTRLGMGSSAADRIQYSQDISCKRVVARWSEHFQKLLNIPGDTGHDALDNIPQHITKTSVDEIPTTAEKARAITGLKDGKAPGEMEYLLKYGSTEQTICSANCVN</sequence>
<organism evidence="1 2">
    <name type="scientific">Ridgeia piscesae</name>
    <name type="common">Tubeworm</name>
    <dbReference type="NCBI Taxonomy" id="27915"/>
    <lineage>
        <taxon>Eukaryota</taxon>
        <taxon>Metazoa</taxon>
        <taxon>Spiralia</taxon>
        <taxon>Lophotrochozoa</taxon>
        <taxon>Annelida</taxon>
        <taxon>Polychaeta</taxon>
        <taxon>Sedentaria</taxon>
        <taxon>Canalipalpata</taxon>
        <taxon>Sabellida</taxon>
        <taxon>Siboglinidae</taxon>
        <taxon>Ridgeia</taxon>
    </lineage>
</organism>
<dbReference type="EMBL" id="JAODUO010000594">
    <property type="protein sequence ID" value="KAK2177496.1"/>
    <property type="molecule type" value="Genomic_DNA"/>
</dbReference>
<protein>
    <submittedName>
        <fullName evidence="1">Uncharacterized protein</fullName>
    </submittedName>
</protein>
<dbReference type="Proteomes" id="UP001209878">
    <property type="component" value="Unassembled WGS sequence"/>
</dbReference>
<comment type="caution">
    <text evidence="1">The sequence shown here is derived from an EMBL/GenBank/DDBJ whole genome shotgun (WGS) entry which is preliminary data.</text>
</comment>
<reference evidence="1" key="1">
    <citation type="journal article" date="2023" name="Mol. Biol. Evol.">
        <title>Third-Generation Sequencing Reveals the Adaptive Role of the Epigenome in Three Deep-Sea Polychaetes.</title>
        <authorList>
            <person name="Perez M."/>
            <person name="Aroh O."/>
            <person name="Sun Y."/>
            <person name="Lan Y."/>
            <person name="Juniper S.K."/>
            <person name="Young C.R."/>
            <person name="Angers B."/>
            <person name="Qian P.Y."/>
        </authorList>
    </citation>
    <scope>NUCLEOTIDE SEQUENCE</scope>
    <source>
        <strain evidence="1">R07B-5</strain>
    </source>
</reference>
<dbReference type="AlphaFoldDB" id="A0AAD9KU30"/>
<name>A0AAD9KU30_RIDPI</name>
<accession>A0AAD9KU30</accession>
<evidence type="ECO:0000313" key="1">
    <source>
        <dbReference type="EMBL" id="KAK2177496.1"/>
    </source>
</evidence>
<proteinExistence type="predicted"/>
<keyword evidence="2" id="KW-1185">Reference proteome</keyword>